<feature type="transmembrane region" description="Helical" evidence="1">
    <location>
        <begin position="228"/>
        <end position="248"/>
    </location>
</feature>
<reference evidence="2" key="1">
    <citation type="submission" date="2021-01" db="EMBL/GenBank/DDBJ databases">
        <authorList>
            <person name="Li R."/>
            <person name="Bekaert M."/>
        </authorList>
    </citation>
    <scope>NUCLEOTIDE SEQUENCE</scope>
    <source>
        <strain evidence="2">Farmed</strain>
    </source>
</reference>
<gene>
    <name evidence="2" type="ORF">SPHA_42839</name>
</gene>
<keyword evidence="1" id="KW-0812">Transmembrane</keyword>
<keyword evidence="1" id="KW-1133">Transmembrane helix</keyword>
<dbReference type="EMBL" id="CAHIKZ030002112">
    <property type="protein sequence ID" value="CAE1281335.1"/>
    <property type="molecule type" value="Genomic_DNA"/>
</dbReference>
<comment type="caution">
    <text evidence="2">The sequence shown here is derived from an EMBL/GenBank/DDBJ whole genome shotgun (WGS) entry which is preliminary data.</text>
</comment>
<organism evidence="2 3">
    <name type="scientific">Acanthosepion pharaonis</name>
    <name type="common">Pharaoh cuttlefish</name>
    <name type="synonym">Sepia pharaonis</name>
    <dbReference type="NCBI Taxonomy" id="158019"/>
    <lineage>
        <taxon>Eukaryota</taxon>
        <taxon>Metazoa</taxon>
        <taxon>Spiralia</taxon>
        <taxon>Lophotrochozoa</taxon>
        <taxon>Mollusca</taxon>
        <taxon>Cephalopoda</taxon>
        <taxon>Coleoidea</taxon>
        <taxon>Decapodiformes</taxon>
        <taxon>Sepiida</taxon>
        <taxon>Sepiina</taxon>
        <taxon>Sepiidae</taxon>
        <taxon>Acanthosepion</taxon>
    </lineage>
</organism>
<keyword evidence="3" id="KW-1185">Reference proteome</keyword>
<evidence type="ECO:0000313" key="2">
    <source>
        <dbReference type="EMBL" id="CAE1281335.1"/>
    </source>
</evidence>
<dbReference type="AlphaFoldDB" id="A0A812CWH8"/>
<feature type="transmembrane region" description="Helical" evidence="1">
    <location>
        <begin position="169"/>
        <end position="187"/>
    </location>
</feature>
<feature type="transmembrane region" description="Helical" evidence="1">
    <location>
        <begin position="25"/>
        <end position="47"/>
    </location>
</feature>
<evidence type="ECO:0000313" key="3">
    <source>
        <dbReference type="Proteomes" id="UP000597762"/>
    </source>
</evidence>
<dbReference type="Proteomes" id="UP000597762">
    <property type="component" value="Unassembled WGS sequence"/>
</dbReference>
<keyword evidence="1" id="KW-0472">Membrane</keyword>
<accession>A0A812CWH8</accession>
<feature type="transmembrane region" description="Helical" evidence="1">
    <location>
        <begin position="106"/>
        <end position="127"/>
    </location>
</feature>
<protein>
    <submittedName>
        <fullName evidence="2">Uncharacterized protein</fullName>
    </submittedName>
</protein>
<name>A0A812CWH8_ACAPH</name>
<feature type="transmembrane region" description="Helical" evidence="1">
    <location>
        <begin position="139"/>
        <end position="157"/>
    </location>
</feature>
<proteinExistence type="predicted"/>
<evidence type="ECO:0000256" key="1">
    <source>
        <dbReference type="SAM" id="Phobius"/>
    </source>
</evidence>
<sequence>MDKSVLAHTSKNLYHLHICKHAHKIFLSLLHIPFPSLSLSLSLSLFLLQTLSPSFPSVNKSVSRDCFYLSHFLCVCARVRGRVYLRVFARDIFYLHANLPPPLPPVFLFFIHTFSLNFLILLLPHILSPFLSPGSCNILFTPYLSYPKTLIFWADFLRRQTLLPSLPSPWWAFAFLSQTFPAQWIGYMPIVALSSQMTIHQCWKCDILSTPFPILPPSLSLSLSFRHFIYLSLSSLYHFISFFSFARVHARFK</sequence>